<dbReference type="InterPro" id="IPR019920">
    <property type="entry name" value="F420-binding_dom_put"/>
</dbReference>
<dbReference type="PANTHER" id="PTHR35176">
    <property type="entry name" value="HEME OXYGENASE HI_0854-RELATED"/>
    <property type="match status" value="1"/>
</dbReference>
<dbReference type="InterPro" id="IPR011576">
    <property type="entry name" value="Pyridox_Oxase_N"/>
</dbReference>
<reference evidence="3 4" key="1">
    <citation type="submission" date="2019-02" db="EMBL/GenBank/DDBJ databases">
        <title>Draft genome sequences of novel Actinobacteria.</title>
        <authorList>
            <person name="Sahin N."/>
            <person name="Ay H."/>
            <person name="Saygin H."/>
        </authorList>
    </citation>
    <scope>NUCLEOTIDE SEQUENCE [LARGE SCALE GENOMIC DNA]</scope>
    <source>
        <strain evidence="3 4">KC201</strain>
    </source>
</reference>
<dbReference type="GO" id="GO:0016627">
    <property type="term" value="F:oxidoreductase activity, acting on the CH-CH group of donors"/>
    <property type="evidence" value="ECO:0007669"/>
    <property type="project" value="TreeGrafter"/>
</dbReference>
<feature type="domain" description="Pyridoxamine 5'-phosphate oxidase N-terminal" evidence="2">
    <location>
        <begin position="13"/>
        <end position="137"/>
    </location>
</feature>
<dbReference type="Pfam" id="PF01243">
    <property type="entry name" value="PNPOx_N"/>
    <property type="match status" value="1"/>
</dbReference>
<dbReference type="AlphaFoldDB" id="A0A4R4NDL5"/>
<evidence type="ECO:0000313" key="4">
    <source>
        <dbReference type="Proteomes" id="UP000295157"/>
    </source>
</evidence>
<evidence type="ECO:0000259" key="2">
    <source>
        <dbReference type="Pfam" id="PF01243"/>
    </source>
</evidence>
<dbReference type="PANTHER" id="PTHR35176:SF6">
    <property type="entry name" value="HEME OXYGENASE HI_0854-RELATED"/>
    <property type="match status" value="1"/>
</dbReference>
<dbReference type="SUPFAM" id="SSF50475">
    <property type="entry name" value="FMN-binding split barrel"/>
    <property type="match status" value="1"/>
</dbReference>
<keyword evidence="1" id="KW-0560">Oxidoreductase</keyword>
<gene>
    <name evidence="3" type="ORF">E1267_19195</name>
</gene>
<proteinExistence type="predicted"/>
<organism evidence="3 4">
    <name type="scientific">Nonomuraea longispora</name>
    <dbReference type="NCBI Taxonomy" id="1848320"/>
    <lineage>
        <taxon>Bacteria</taxon>
        <taxon>Bacillati</taxon>
        <taxon>Actinomycetota</taxon>
        <taxon>Actinomycetes</taxon>
        <taxon>Streptosporangiales</taxon>
        <taxon>Streptosporangiaceae</taxon>
        <taxon>Nonomuraea</taxon>
    </lineage>
</organism>
<dbReference type="GO" id="GO:0005829">
    <property type="term" value="C:cytosol"/>
    <property type="evidence" value="ECO:0007669"/>
    <property type="project" value="TreeGrafter"/>
</dbReference>
<protein>
    <submittedName>
        <fullName evidence="3">TIGR03618 family F420-dependent PPOX class oxidoreductase</fullName>
    </submittedName>
</protein>
<dbReference type="GO" id="GO:0070967">
    <property type="term" value="F:coenzyme F420 binding"/>
    <property type="evidence" value="ECO:0007669"/>
    <property type="project" value="TreeGrafter"/>
</dbReference>
<dbReference type="OrthoDB" id="157302at2"/>
<dbReference type="InterPro" id="IPR012349">
    <property type="entry name" value="Split_barrel_FMN-bd"/>
</dbReference>
<dbReference type="EMBL" id="SMJZ01000068">
    <property type="protein sequence ID" value="TDC05520.1"/>
    <property type="molecule type" value="Genomic_DNA"/>
</dbReference>
<name>A0A4R4NDL5_9ACTN</name>
<comment type="caution">
    <text evidence="3">The sequence shown here is derived from an EMBL/GenBank/DDBJ whole genome shotgun (WGS) entry which is preliminary data.</text>
</comment>
<dbReference type="RefSeq" id="WP_132333951.1">
    <property type="nucleotide sequence ID" value="NZ_SMJZ01000068.1"/>
</dbReference>
<keyword evidence="4" id="KW-1185">Reference proteome</keyword>
<sequence length="144" mass="16113">MTEQKLPACAHRLFETDRYATFVTVNPDGSPQVSLMWVSQDGDDLVFGVEAHRVKVRNLWSNPRVTVLVEDDRNSPEGLRQHLVVRGTVTFEGPGIPDRFATFMDRQAQRYLGTGYPFANRTSPTALIGRIKVERVSGIGPWAA</sequence>
<evidence type="ECO:0000313" key="3">
    <source>
        <dbReference type="EMBL" id="TDC05520.1"/>
    </source>
</evidence>
<dbReference type="Gene3D" id="2.30.110.10">
    <property type="entry name" value="Electron Transport, Fmn-binding Protein, Chain A"/>
    <property type="match status" value="1"/>
</dbReference>
<evidence type="ECO:0000256" key="1">
    <source>
        <dbReference type="ARBA" id="ARBA00023002"/>
    </source>
</evidence>
<dbReference type="InterPro" id="IPR052019">
    <property type="entry name" value="F420H2_bilvrd_red/Heme_oxyg"/>
</dbReference>
<dbReference type="Proteomes" id="UP000295157">
    <property type="component" value="Unassembled WGS sequence"/>
</dbReference>
<accession>A0A4R4NDL5</accession>
<dbReference type="NCBIfam" id="TIGR03618">
    <property type="entry name" value="Rv1155_F420"/>
    <property type="match status" value="1"/>
</dbReference>